<proteinExistence type="predicted"/>
<organism evidence="1 2">
    <name type="scientific">Fusarium oxysporum</name>
    <name type="common">Fusarium vascular wilt</name>
    <dbReference type="NCBI Taxonomy" id="5507"/>
    <lineage>
        <taxon>Eukaryota</taxon>
        <taxon>Fungi</taxon>
        <taxon>Dikarya</taxon>
        <taxon>Ascomycota</taxon>
        <taxon>Pezizomycotina</taxon>
        <taxon>Sordariomycetes</taxon>
        <taxon>Hypocreomycetidae</taxon>
        <taxon>Hypocreales</taxon>
        <taxon>Nectriaceae</taxon>
        <taxon>Fusarium</taxon>
        <taxon>Fusarium oxysporum species complex</taxon>
    </lineage>
</organism>
<name>A0A420NLK2_FUSOX</name>
<evidence type="ECO:0000313" key="2">
    <source>
        <dbReference type="Proteomes" id="UP000285860"/>
    </source>
</evidence>
<sequence>MANGPHPKRMAVPLKGYSTIDSNSKFAEDLGPCNDCSGCRSDITDIVTSGNS</sequence>
<protein>
    <submittedName>
        <fullName evidence="1">Uncharacterized protein</fullName>
    </submittedName>
</protein>
<dbReference type="Proteomes" id="UP000285860">
    <property type="component" value="Unassembled WGS sequence"/>
</dbReference>
<dbReference type="AlphaFoldDB" id="A0A420NLK2"/>
<dbReference type="EMBL" id="MRCY01000125">
    <property type="protein sequence ID" value="RKK96065.1"/>
    <property type="molecule type" value="Genomic_DNA"/>
</dbReference>
<accession>A0A420NLK2</accession>
<reference evidence="1 2" key="1">
    <citation type="journal article" date="2018" name="Sci. Rep.">
        <title>Characterisation of pathogen-specific regions and novel effector candidates in Fusarium oxysporum f. sp. cepae.</title>
        <authorList>
            <person name="Armitage A.D."/>
            <person name="Taylor A."/>
            <person name="Sobczyk M.K."/>
            <person name="Baxter L."/>
            <person name="Greenfield B.P."/>
            <person name="Bates H.J."/>
            <person name="Wilson F."/>
            <person name="Jackson A.C."/>
            <person name="Ott S."/>
            <person name="Harrison R.J."/>
            <person name="Clarkson J.P."/>
        </authorList>
    </citation>
    <scope>NUCLEOTIDE SEQUENCE [LARGE SCALE GENOMIC DNA]</scope>
    <source>
        <strain evidence="1 2">Fo_A28</strain>
    </source>
</reference>
<comment type="caution">
    <text evidence="1">The sequence shown here is derived from an EMBL/GenBank/DDBJ whole genome shotgun (WGS) entry which is preliminary data.</text>
</comment>
<evidence type="ECO:0000313" key="1">
    <source>
        <dbReference type="EMBL" id="RKK96065.1"/>
    </source>
</evidence>
<gene>
    <name evidence="1" type="ORF">BFJ68_g14534</name>
</gene>